<sequence length="526" mass="60247">MAAFRFFHSVVWWSLVLSVSVSATQITTPVDDNDSAPMEPHSVKDMLHFLGKMKADENLGKKFVEVLVKDVEKYLDTNMVAKKKYEDNLADFLQHVEKLRNGLLNNPNDFGKYKDLTESVMLKDLEVLVQWIPILHTEFWFFYFLTSIEADTLVWKDLVDARYSQVPTGSRAIQWLTDKVKPVEDKYAVQRGFTDADIKERDMSIGIVAGNLGINYYGGGPLNYMQYGLFFFSGDALHPSNLASAMLFLAEFCREVNEDKFPEKTTHDKYKCLKDVCKDLAKKIDDLHKLLMPLYYPLEMPNPSGGNDEFRVALATLHKGDVPLNELYKGKLRTDKFDDYVTWMTKNIGNLISLLNEMHSYSVGWNEVSIDHVKTYGPFRFGYTFVDIIVMRHMFYKLQQTINDIADLYSHNTLFSLLMCLDHERAVSERRLIEDKTREFRRRRPPPKEAFEDFPIPGEDDEEDGPNDLPNKGKKGGKRRGQRHGQKGGAQDRPQTVPDGGVAKEASFSAYSLRVVTALLALLSII</sequence>
<evidence type="ECO:0000313" key="3">
    <source>
        <dbReference type="EMBL" id="KAK1443863.1"/>
    </source>
</evidence>
<dbReference type="EMBL" id="JAVEPI010000002">
    <property type="protein sequence ID" value="KAK1443863.1"/>
    <property type="molecule type" value="Genomic_DNA"/>
</dbReference>
<comment type="caution">
    <text evidence="3">The sequence shown here is derived from an EMBL/GenBank/DDBJ whole genome shotgun (WGS) entry which is preliminary data.</text>
</comment>
<gene>
    <name evidence="3" type="ORF">BgAZ_207390</name>
</gene>
<protein>
    <recommendedName>
        <fullName evidence="5">Secreted antigen 1</fullName>
    </recommendedName>
</protein>
<accession>A0AAD8UU63</accession>
<evidence type="ECO:0008006" key="5">
    <source>
        <dbReference type="Google" id="ProtNLM"/>
    </source>
</evidence>
<feature type="signal peptide" evidence="2">
    <location>
        <begin position="1"/>
        <end position="23"/>
    </location>
</feature>
<reference evidence="3" key="1">
    <citation type="submission" date="2023-08" db="EMBL/GenBank/DDBJ databases">
        <title>Draft sequence of the Babesia gibsoni genome.</title>
        <authorList>
            <person name="Yamagishi J.Y."/>
            <person name="Xuan X.X."/>
        </authorList>
    </citation>
    <scope>NUCLEOTIDE SEQUENCE</scope>
    <source>
        <strain evidence="3">Azabu</strain>
    </source>
</reference>
<keyword evidence="4" id="KW-1185">Reference proteome</keyword>
<keyword evidence="2" id="KW-0732">Signal</keyword>
<feature type="region of interest" description="Disordered" evidence="1">
    <location>
        <begin position="438"/>
        <end position="501"/>
    </location>
</feature>
<feature type="chain" id="PRO_5042029926" description="Secreted antigen 1" evidence="2">
    <location>
        <begin position="24"/>
        <end position="526"/>
    </location>
</feature>
<name>A0AAD8UU63_BABGI</name>
<organism evidence="3 4">
    <name type="scientific">Babesia gibsoni</name>
    <dbReference type="NCBI Taxonomy" id="33632"/>
    <lineage>
        <taxon>Eukaryota</taxon>
        <taxon>Sar</taxon>
        <taxon>Alveolata</taxon>
        <taxon>Apicomplexa</taxon>
        <taxon>Aconoidasida</taxon>
        <taxon>Piroplasmida</taxon>
        <taxon>Babesiidae</taxon>
        <taxon>Babesia</taxon>
    </lineage>
</organism>
<feature type="compositionally biased region" description="Basic residues" evidence="1">
    <location>
        <begin position="472"/>
        <end position="486"/>
    </location>
</feature>
<dbReference type="Proteomes" id="UP001230268">
    <property type="component" value="Unassembled WGS sequence"/>
</dbReference>
<evidence type="ECO:0000313" key="4">
    <source>
        <dbReference type="Proteomes" id="UP001230268"/>
    </source>
</evidence>
<evidence type="ECO:0000256" key="1">
    <source>
        <dbReference type="SAM" id="MobiDB-lite"/>
    </source>
</evidence>
<proteinExistence type="predicted"/>
<dbReference type="AlphaFoldDB" id="A0AAD8UU63"/>
<evidence type="ECO:0000256" key="2">
    <source>
        <dbReference type="SAM" id="SignalP"/>
    </source>
</evidence>